<evidence type="ECO:0000256" key="3">
    <source>
        <dbReference type="ARBA" id="ARBA00022448"/>
    </source>
</evidence>
<dbReference type="PROSITE" id="PS51312">
    <property type="entry name" value="SB"/>
    <property type="match status" value="1"/>
</dbReference>
<dbReference type="AlphaFoldDB" id="A0A8H7IXN4"/>
<evidence type="ECO:0000256" key="5">
    <source>
        <dbReference type="ARBA" id="ARBA00022927"/>
    </source>
</evidence>
<comment type="similarity">
    <text evidence="2">Belongs to the ubiquitin-conjugating enzyme family. UEV subfamily.</text>
</comment>
<feature type="compositionally biased region" description="Pro residues" evidence="8">
    <location>
        <begin position="192"/>
        <end position="207"/>
    </location>
</feature>
<dbReference type="CDD" id="cd11685">
    <property type="entry name" value="UEV_TSG101-like"/>
    <property type="match status" value="1"/>
</dbReference>
<dbReference type="Gene3D" id="6.10.140.820">
    <property type="match status" value="1"/>
</dbReference>
<dbReference type="Pfam" id="PF09454">
    <property type="entry name" value="Vps23_core"/>
    <property type="match status" value="1"/>
</dbReference>
<evidence type="ECO:0000256" key="8">
    <source>
        <dbReference type="SAM" id="MobiDB-lite"/>
    </source>
</evidence>
<dbReference type="GO" id="GO:0006886">
    <property type="term" value="P:intracellular protein transport"/>
    <property type="evidence" value="ECO:0007669"/>
    <property type="project" value="UniProtKB-ARBA"/>
</dbReference>
<feature type="compositionally biased region" description="Low complexity" evidence="8">
    <location>
        <begin position="273"/>
        <end position="305"/>
    </location>
</feature>
<evidence type="ECO:0000256" key="6">
    <source>
        <dbReference type="ARBA" id="ARBA00023054"/>
    </source>
</evidence>
<feature type="compositionally biased region" description="Polar residues" evidence="8">
    <location>
        <begin position="343"/>
        <end position="357"/>
    </location>
</feature>
<feature type="region of interest" description="Disordered" evidence="8">
    <location>
        <begin position="147"/>
        <end position="412"/>
    </location>
</feature>
<dbReference type="EMBL" id="RZGK01000017">
    <property type="protein sequence ID" value="KAF9692762.1"/>
    <property type="molecule type" value="Genomic_DNA"/>
</dbReference>
<name>A0A8H7IXN4_9PLEO</name>
<dbReference type="PANTHER" id="PTHR23306">
    <property type="entry name" value="TUMOR SUSCEPTIBILITY GENE 101 PROTEIN-RELATED"/>
    <property type="match status" value="1"/>
</dbReference>
<feature type="compositionally biased region" description="Basic and acidic residues" evidence="8">
    <location>
        <begin position="631"/>
        <end position="640"/>
    </location>
</feature>
<evidence type="ECO:0000256" key="4">
    <source>
        <dbReference type="ARBA" id="ARBA00022753"/>
    </source>
</evidence>
<evidence type="ECO:0000259" key="9">
    <source>
        <dbReference type="PROSITE" id="PS51312"/>
    </source>
</evidence>
<keyword evidence="4" id="KW-0967">Endosome</keyword>
<dbReference type="SUPFAM" id="SSF140111">
    <property type="entry name" value="Endosomal sorting complex assembly domain"/>
    <property type="match status" value="1"/>
</dbReference>
<dbReference type="SUPFAM" id="SSF54495">
    <property type="entry name" value="UBC-like"/>
    <property type="match status" value="1"/>
</dbReference>
<dbReference type="GO" id="GO:0043130">
    <property type="term" value="F:ubiquitin binding"/>
    <property type="evidence" value="ECO:0007669"/>
    <property type="project" value="TreeGrafter"/>
</dbReference>
<dbReference type="InterPro" id="IPR017916">
    <property type="entry name" value="SB_dom"/>
</dbReference>
<reference evidence="11" key="1">
    <citation type="submission" date="2018-12" db="EMBL/GenBank/DDBJ databases">
        <authorList>
            <person name="Syme R.A."/>
            <person name="Farfan-Caceres L."/>
            <person name="Lichtenzveig J."/>
        </authorList>
    </citation>
    <scope>NUCLEOTIDE SEQUENCE</scope>
    <source>
        <strain evidence="11">Al4</strain>
    </source>
</reference>
<dbReference type="InterPro" id="IPR052070">
    <property type="entry name" value="ESCRT-I_UEV_domain"/>
</dbReference>
<feature type="compositionally biased region" description="Pro residues" evidence="8">
    <location>
        <begin position="222"/>
        <end position="240"/>
    </location>
</feature>
<dbReference type="PANTHER" id="PTHR23306:SF3">
    <property type="entry name" value="TUMOR SUPPRESSOR PROTEIN 101"/>
    <property type="match status" value="1"/>
</dbReference>
<feature type="domain" description="SB" evidence="9">
    <location>
        <begin position="537"/>
        <end position="605"/>
    </location>
</feature>
<feature type="region of interest" description="Disordered" evidence="8">
    <location>
        <begin position="611"/>
        <end position="660"/>
    </location>
</feature>
<dbReference type="OrthoDB" id="306304at2759"/>
<gene>
    <name evidence="11" type="ORF">EKO04_009044</name>
</gene>
<dbReference type="InterPro" id="IPR016135">
    <property type="entry name" value="UBQ-conjugating_enzyme/RWD"/>
</dbReference>
<evidence type="ECO:0000256" key="7">
    <source>
        <dbReference type="PROSITE-ProRule" id="PRU00644"/>
    </source>
</evidence>
<feature type="compositionally biased region" description="Polar residues" evidence="8">
    <location>
        <begin position="317"/>
        <end position="332"/>
    </location>
</feature>
<feature type="compositionally biased region" description="Low complexity" evidence="8">
    <location>
        <begin position="358"/>
        <end position="399"/>
    </location>
</feature>
<dbReference type="InterPro" id="IPR008883">
    <property type="entry name" value="UEV_N"/>
</dbReference>
<organism evidence="11 12">
    <name type="scientific">Ascochyta lentis</name>
    <dbReference type="NCBI Taxonomy" id="205686"/>
    <lineage>
        <taxon>Eukaryota</taxon>
        <taxon>Fungi</taxon>
        <taxon>Dikarya</taxon>
        <taxon>Ascomycota</taxon>
        <taxon>Pezizomycotina</taxon>
        <taxon>Dothideomycetes</taxon>
        <taxon>Pleosporomycetidae</taxon>
        <taxon>Pleosporales</taxon>
        <taxon>Pleosporineae</taxon>
        <taxon>Didymellaceae</taxon>
        <taxon>Ascochyta</taxon>
    </lineage>
</organism>
<keyword evidence="6" id="KW-0175">Coiled coil</keyword>
<keyword evidence="3 7" id="KW-0813">Transport</keyword>
<dbReference type="GO" id="GO:0000813">
    <property type="term" value="C:ESCRT I complex"/>
    <property type="evidence" value="ECO:0007669"/>
    <property type="project" value="TreeGrafter"/>
</dbReference>
<dbReference type="Gene3D" id="3.10.110.10">
    <property type="entry name" value="Ubiquitin Conjugating Enzyme"/>
    <property type="match status" value="1"/>
</dbReference>
<feature type="compositionally biased region" description="Low complexity" evidence="8">
    <location>
        <begin position="618"/>
        <end position="630"/>
    </location>
</feature>
<dbReference type="GO" id="GO:0072666">
    <property type="term" value="P:establishment of protein localization to vacuole"/>
    <property type="evidence" value="ECO:0007669"/>
    <property type="project" value="UniProtKB-ARBA"/>
</dbReference>
<keyword evidence="12" id="KW-1185">Reference proteome</keyword>
<dbReference type="InterPro" id="IPR037202">
    <property type="entry name" value="ESCRT_assembly_dom"/>
</dbReference>
<dbReference type="Proteomes" id="UP000651452">
    <property type="component" value="Unassembled WGS sequence"/>
</dbReference>
<feature type="compositionally biased region" description="Low complexity" evidence="8">
    <location>
        <begin position="151"/>
        <end position="185"/>
    </location>
</feature>
<comment type="subcellular location">
    <subcellularLocation>
        <location evidence="1">Endosome</location>
    </subcellularLocation>
</comment>
<evidence type="ECO:0000256" key="2">
    <source>
        <dbReference type="ARBA" id="ARBA00009594"/>
    </source>
</evidence>
<proteinExistence type="inferred from homology"/>
<evidence type="ECO:0000313" key="11">
    <source>
        <dbReference type="EMBL" id="KAF9692762.1"/>
    </source>
</evidence>
<feature type="compositionally biased region" description="Pro residues" evidence="8">
    <location>
        <begin position="260"/>
        <end position="272"/>
    </location>
</feature>
<protein>
    <submittedName>
        <fullName evidence="11">Uncharacterized protein</fullName>
    </submittedName>
</protein>
<keyword evidence="5 7" id="KW-0653">Protein transport</keyword>
<evidence type="ECO:0000256" key="1">
    <source>
        <dbReference type="ARBA" id="ARBA00004177"/>
    </source>
</evidence>
<evidence type="ECO:0000259" key="10">
    <source>
        <dbReference type="PROSITE" id="PS51322"/>
    </source>
</evidence>
<dbReference type="GO" id="GO:0043162">
    <property type="term" value="P:ubiquitin-dependent protein catabolic process via the multivesicular body sorting pathway"/>
    <property type="evidence" value="ECO:0007669"/>
    <property type="project" value="UniProtKB-ARBA"/>
</dbReference>
<sequence>MAVPETTLNWLYSVLTSNYADVPRTYHDATEALAHYPSLSVRTDVYTYENGASHLLVHLSGTLPVTFRGATYGFPLAVWLPYAYPHESPIVYVKPDKDMLVRPGQHVSGDGRVYHPYLAQWAKYWQKSTLFNFLALLRAVFAKEPPVRSRQAQPQYTQNQAQPQYTQNHAQPQYTQNQAQPQYTQSHVPAQQGPPPVPPPPVPPPPADYRRSQHATSASPASPAPPPGPLHGPPVPPPKPPKPHEQNRPTPQPQHDRYAQPPPLPPHPPQQQPPAQAYQQSQRNSYGAPPNWQQPAPTQAQTTPQRQGSYPIGPATPMSNRSQPQAHAQNFQPGPYGLGSPISPMTPQGQRQASSHASQVPSQQHGQPQPQPQQYRQTSQQYPPQHQQYPYQQFQQPLPQQAPPPPKAAPVNLLDDSLEVTLPSQQANQTSLPVPPVPPNPQKDALLTALSQALVSQTRQIVASNQAAVTPLRAQQQALQTAYSRLQAELGELHQLDTALASNEQILKGAMVEADRAMDDARRRQAPDVDDVLVAPTVVGQQLYTLAAEERGIADALFVLGRALDRGRITADVFVKQTRSLAREQFLKKALIKKIAKGMALDEYQMREHATVPGNGVSRSATKSASSSTRAIHELSDHSSTETGSMLSMPETQLRPKQSS</sequence>
<reference evidence="11" key="2">
    <citation type="submission" date="2020-09" db="EMBL/GenBank/DDBJ databases">
        <title>Reference genome assembly for Australian Ascochyta lentis isolate Al4.</title>
        <authorList>
            <person name="Lee R.C."/>
            <person name="Farfan-Caceres L.M."/>
            <person name="Debler J.W."/>
            <person name="Williams A.H."/>
            <person name="Henares B.M."/>
        </authorList>
    </citation>
    <scope>NUCLEOTIDE SEQUENCE</scope>
    <source>
        <strain evidence="11">Al4</strain>
    </source>
</reference>
<evidence type="ECO:0000313" key="12">
    <source>
        <dbReference type="Proteomes" id="UP000651452"/>
    </source>
</evidence>
<comment type="caution">
    <text evidence="11">The sequence shown here is derived from an EMBL/GenBank/DDBJ whole genome shotgun (WGS) entry which is preliminary data.</text>
</comment>
<dbReference type="Pfam" id="PF05743">
    <property type="entry name" value="UEV"/>
    <property type="match status" value="1"/>
</dbReference>
<dbReference type="PROSITE" id="PS51322">
    <property type="entry name" value="UEV"/>
    <property type="match status" value="1"/>
</dbReference>
<accession>A0A8H7IXN4</accession>
<feature type="domain" description="UEV" evidence="10">
    <location>
        <begin position="6"/>
        <end position="151"/>
    </location>
</feature>